<protein>
    <submittedName>
        <fullName evidence="1">Uncharacterized protein</fullName>
    </submittedName>
</protein>
<name>A0A508TU73_9BRAD</name>
<evidence type="ECO:0000313" key="1">
    <source>
        <dbReference type="EMBL" id="VIO77959.1"/>
    </source>
</evidence>
<keyword evidence="2" id="KW-1185">Reference proteome</keyword>
<evidence type="ECO:0000313" key="2">
    <source>
        <dbReference type="Proteomes" id="UP000328092"/>
    </source>
</evidence>
<dbReference type="EMBL" id="CAADFC020000029">
    <property type="protein sequence ID" value="VIO77959.1"/>
    <property type="molecule type" value="Genomic_DNA"/>
</dbReference>
<dbReference type="Proteomes" id="UP000328092">
    <property type="component" value="Unassembled WGS sequence"/>
</dbReference>
<accession>A0A508TU73</accession>
<organism evidence="1 2">
    <name type="scientific">Bradyrhizobium ivorense</name>
    <dbReference type="NCBI Taxonomy" id="2511166"/>
    <lineage>
        <taxon>Bacteria</taxon>
        <taxon>Pseudomonadati</taxon>
        <taxon>Pseudomonadota</taxon>
        <taxon>Alphaproteobacteria</taxon>
        <taxon>Hyphomicrobiales</taxon>
        <taxon>Nitrobacteraceae</taxon>
        <taxon>Bradyrhizobium</taxon>
    </lineage>
</organism>
<reference evidence="1" key="1">
    <citation type="submission" date="2019-02" db="EMBL/GenBank/DDBJ databases">
        <authorList>
            <person name="Pothier F.J."/>
        </authorList>
    </citation>
    <scope>NUCLEOTIDE SEQUENCE</scope>
    <source>
        <strain evidence="1">CI-1B</strain>
    </source>
</reference>
<proteinExistence type="predicted"/>
<dbReference type="AlphaFoldDB" id="A0A508TU73"/>
<comment type="caution">
    <text evidence="1">The sequence shown here is derived from an EMBL/GenBank/DDBJ whole genome shotgun (WGS) entry which is preliminary data.</text>
</comment>
<sequence length="97" mass="10230">MLNREAAAYWIAWSSRAMTVVDGDAARSPDGAKRNPGPLCQRTNLPRISLRFIRATNAQNCGKCLMRLTTSAISAAIANGPSGMPLAPAGTMANGVR</sequence>
<gene>
    <name evidence="1" type="ORF">CI1B_71420</name>
</gene>